<name>A0A0X3TBN5_9RHOB</name>
<reference evidence="2 3" key="1">
    <citation type="submission" date="2015-12" db="EMBL/GenBank/DDBJ databases">
        <authorList>
            <person name="Shamseldin A."/>
            <person name="Moawad H."/>
            <person name="Abd El-Rahim W.M."/>
            <person name="Sadowsky M.J."/>
        </authorList>
    </citation>
    <scope>NUCLEOTIDE SEQUENCE [LARGE SCALE GENOMIC DNA]</scope>
    <source>
        <strain evidence="2 3">ZGT118</strain>
    </source>
</reference>
<feature type="domain" description="Glucuronosyltransferase GumK N-terminal" evidence="1">
    <location>
        <begin position="6"/>
        <end position="173"/>
    </location>
</feature>
<proteinExistence type="predicted"/>
<dbReference type="STRING" id="1685379.AVO45_15745"/>
<keyword evidence="3" id="KW-1185">Reference proteome</keyword>
<dbReference type="EMBL" id="LQBQ01000039">
    <property type="protein sequence ID" value="KUJ73192.1"/>
    <property type="molecule type" value="Genomic_DNA"/>
</dbReference>
<comment type="caution">
    <text evidence="2">The sequence shown here is derived from an EMBL/GenBank/DDBJ whole genome shotgun (WGS) entry which is preliminary data.</text>
</comment>
<dbReference type="RefSeq" id="WP_068350126.1">
    <property type="nucleotide sequence ID" value="NZ_LQBQ01000039.1"/>
</dbReference>
<evidence type="ECO:0000259" key="1">
    <source>
        <dbReference type="Pfam" id="PF22059"/>
    </source>
</evidence>
<dbReference type="OrthoDB" id="495599at2"/>
<gene>
    <name evidence="2" type="ORF">AVO45_15745</name>
</gene>
<sequence>MNRAVLLTGHFPGQKRRPSFLWISDELQKLGWHVTFGTVGYSWLSRVFGDKRLAVLETPPRPGTHRLSERLTALFGYSPIHPLRTTLDPLLNPAHCLFPAYWASRLKAPLARADLVLIESGAPVMLTPLARRLAPQARLIYRVNDDIRLLNPPGLLIRAEQRYACLFDRISTPSPRLAQRFPHPKVTLDPMGIPREALARPQPDPYEPRAQFEAVCAGTTQLDIPALLRIAQSRPNWRLHVLGRLKSTPPRLPNLFFHGEQSFDTTLAHIAHADIGLAPYVDRPGIEYQTTNSNRILLYRHFGLPILGPDRLCHPSLPAIIGYGQPGALDRCERRERRPEALPDWSELARRLAQNGETVPPELRLTSPATVT</sequence>
<dbReference type="Gene3D" id="3.40.50.11010">
    <property type="match status" value="1"/>
</dbReference>
<dbReference type="Proteomes" id="UP000053791">
    <property type="component" value="Unassembled WGS sequence"/>
</dbReference>
<dbReference type="SUPFAM" id="SSF53756">
    <property type="entry name" value="UDP-Glycosyltransferase/glycogen phosphorylase"/>
    <property type="match status" value="1"/>
</dbReference>
<protein>
    <recommendedName>
        <fullName evidence="1">Glucuronosyltransferase GumK N-terminal domain-containing protein</fullName>
    </recommendedName>
</protein>
<evidence type="ECO:0000313" key="3">
    <source>
        <dbReference type="Proteomes" id="UP000053791"/>
    </source>
</evidence>
<evidence type="ECO:0000313" key="2">
    <source>
        <dbReference type="EMBL" id="KUJ73192.1"/>
    </source>
</evidence>
<accession>A0A0X3TBN5</accession>
<dbReference type="InterPro" id="IPR054299">
    <property type="entry name" value="GumK_N"/>
</dbReference>
<organism evidence="2 3">
    <name type="scientific">Ruegeria marisrubri</name>
    <dbReference type="NCBI Taxonomy" id="1685379"/>
    <lineage>
        <taxon>Bacteria</taxon>
        <taxon>Pseudomonadati</taxon>
        <taxon>Pseudomonadota</taxon>
        <taxon>Alphaproteobacteria</taxon>
        <taxon>Rhodobacterales</taxon>
        <taxon>Roseobacteraceae</taxon>
        <taxon>Ruegeria</taxon>
    </lineage>
</organism>
<dbReference type="AlphaFoldDB" id="A0A0X3TBN5"/>
<dbReference type="Pfam" id="PF22059">
    <property type="entry name" value="GumK_N"/>
    <property type="match status" value="1"/>
</dbReference>
<dbReference type="Gene3D" id="3.40.50.2000">
    <property type="entry name" value="Glycogen Phosphorylase B"/>
    <property type="match status" value="1"/>
</dbReference>